<proteinExistence type="predicted"/>
<sequence length="117" mass="12552">MTGELKAVSIITPFFNKARNKLGVKPKGLPPIYEPRVVSDAILYAAEHPVRDLFAGGAARQLAFLQALSPRAVDAFVLMTGFEGQKTKEPMSAGAPDNLYAPVDGDAYNRVKGDFSA</sequence>
<accession>A0A6J4VKK8</accession>
<dbReference type="EMBL" id="CADCWP010000223">
    <property type="protein sequence ID" value="CAA9578900.1"/>
    <property type="molecule type" value="Genomic_DNA"/>
</dbReference>
<gene>
    <name evidence="1" type="ORF">AVDCRST_MAG86-2495</name>
</gene>
<dbReference type="AlphaFoldDB" id="A0A6J4VKK8"/>
<name>A0A6J4VKK8_9DEIN</name>
<reference evidence="1" key="1">
    <citation type="submission" date="2020-02" db="EMBL/GenBank/DDBJ databases">
        <authorList>
            <person name="Meier V. D."/>
        </authorList>
    </citation>
    <scope>NUCLEOTIDE SEQUENCE</scope>
    <source>
        <strain evidence="1">AVDCRST_MAG86</strain>
    </source>
</reference>
<organism evidence="1">
    <name type="scientific">uncultured Truepera sp</name>
    <dbReference type="NCBI Taxonomy" id="543023"/>
    <lineage>
        <taxon>Bacteria</taxon>
        <taxon>Thermotogati</taxon>
        <taxon>Deinococcota</taxon>
        <taxon>Deinococci</taxon>
        <taxon>Trueperales</taxon>
        <taxon>Trueperaceae</taxon>
        <taxon>Truepera</taxon>
        <taxon>environmental samples</taxon>
    </lineage>
</organism>
<evidence type="ECO:0000313" key="1">
    <source>
        <dbReference type="EMBL" id="CAA9578900.1"/>
    </source>
</evidence>
<protein>
    <submittedName>
        <fullName evidence="1">Uncharacterized protein</fullName>
    </submittedName>
</protein>